<dbReference type="NCBIfam" id="TIGR00357">
    <property type="entry name" value="peptide-methionine (R)-S-oxide reductase MsrB"/>
    <property type="match status" value="1"/>
</dbReference>
<dbReference type="Gene3D" id="2.170.150.20">
    <property type="entry name" value="Peptide methionine sulfoxide reductase"/>
    <property type="match status" value="1"/>
</dbReference>
<dbReference type="InterPro" id="IPR028427">
    <property type="entry name" value="Met_Sox_Rdtase_MsrB"/>
</dbReference>
<dbReference type="GO" id="GO:0030091">
    <property type="term" value="P:protein repair"/>
    <property type="evidence" value="ECO:0007669"/>
    <property type="project" value="InterPro"/>
</dbReference>
<dbReference type="GO" id="GO:0006979">
    <property type="term" value="P:response to oxidative stress"/>
    <property type="evidence" value="ECO:0007669"/>
    <property type="project" value="InterPro"/>
</dbReference>
<dbReference type="PANTHER" id="PTHR10173">
    <property type="entry name" value="METHIONINE SULFOXIDE REDUCTASE"/>
    <property type="match status" value="1"/>
</dbReference>
<reference evidence="11 12" key="1">
    <citation type="submission" date="2013-10" db="EMBL/GenBank/DDBJ databases">
        <title>Salinisphaera japonica YTM-1 Genome Sequencing.</title>
        <authorList>
            <person name="Lai Q."/>
            <person name="Li C."/>
            <person name="Shao Z."/>
        </authorList>
    </citation>
    <scope>NUCLEOTIDE SEQUENCE [LARGE SCALE GENOMIC DNA]</scope>
    <source>
        <strain evidence="11 12">YTM-1</strain>
    </source>
</reference>
<protein>
    <recommendedName>
        <fullName evidence="4">Peptide methionine sulfoxide reductase MsrB</fullName>
        <ecNumber evidence="3">1.8.4.12</ecNumber>
    </recommendedName>
    <alternativeName>
        <fullName evidence="9">Peptide-methionine (R)-S-oxide reductase</fullName>
    </alternativeName>
</protein>
<keyword evidence="5" id="KW-0479">Metal-binding</keyword>
<dbReference type="Proteomes" id="UP000285310">
    <property type="component" value="Unassembled WGS sequence"/>
</dbReference>
<dbReference type="AlphaFoldDB" id="A0A423PDZ7"/>
<dbReference type="PROSITE" id="PS51790">
    <property type="entry name" value="MSRB"/>
    <property type="match status" value="1"/>
</dbReference>
<dbReference type="SUPFAM" id="SSF51316">
    <property type="entry name" value="Mss4-like"/>
    <property type="match status" value="1"/>
</dbReference>
<accession>A0A423PDZ7</accession>
<dbReference type="InterPro" id="IPR011057">
    <property type="entry name" value="Mss4-like_sf"/>
</dbReference>
<comment type="caution">
    <text evidence="11">The sequence shown here is derived from an EMBL/GenBank/DDBJ whole genome shotgun (WGS) entry which is preliminary data.</text>
</comment>
<evidence type="ECO:0000259" key="10">
    <source>
        <dbReference type="PROSITE" id="PS51790"/>
    </source>
</evidence>
<name>A0A423PDZ7_9GAMM</name>
<sequence length="205" mass="21890">MSQFTITPSARAGRRRLLKGGLALSVLSLGGITGCARAEPSGRTAANANTPSAAGPVTIAVYNDQGARVGLKDVARITKSPAAWQDQLSEQAYHITRESGTERPYTGQYYDAPPSHGLYACVCCDTALYDSDTQFHSGTGWPSFFQPIDDHNVTEHSDHSFGTTRTEIACTRCAAHIGHVFADGPEPTGLRYCMNAAAMVFHPIG</sequence>
<dbReference type="PANTHER" id="PTHR10173:SF57">
    <property type="entry name" value="PEPTIDE-METHIONINE (R)-S-OXIDE REDUCTASE"/>
    <property type="match status" value="1"/>
</dbReference>
<keyword evidence="7" id="KW-0560">Oxidoreductase</keyword>
<feature type="domain" description="MsrB" evidence="10">
    <location>
        <begin position="81"/>
        <end position="204"/>
    </location>
</feature>
<evidence type="ECO:0000256" key="4">
    <source>
        <dbReference type="ARBA" id="ARBA00021130"/>
    </source>
</evidence>
<evidence type="ECO:0000256" key="3">
    <source>
        <dbReference type="ARBA" id="ARBA00012499"/>
    </source>
</evidence>
<dbReference type="InParanoid" id="A0A423PDZ7"/>
<evidence type="ECO:0000313" key="11">
    <source>
        <dbReference type="EMBL" id="ROO23812.1"/>
    </source>
</evidence>
<dbReference type="FunFam" id="2.170.150.20:FF:000001">
    <property type="entry name" value="Peptide methionine sulfoxide reductase MsrB"/>
    <property type="match status" value="1"/>
</dbReference>
<evidence type="ECO:0000313" key="12">
    <source>
        <dbReference type="Proteomes" id="UP000285310"/>
    </source>
</evidence>
<keyword evidence="6" id="KW-0862">Zinc</keyword>
<dbReference type="InterPro" id="IPR002579">
    <property type="entry name" value="Met_Sox_Rdtase_MsrB_dom"/>
</dbReference>
<dbReference type="GO" id="GO:0046872">
    <property type="term" value="F:metal ion binding"/>
    <property type="evidence" value="ECO:0007669"/>
    <property type="project" value="UniProtKB-KW"/>
</dbReference>
<dbReference type="EMBL" id="AYKG01000069">
    <property type="protein sequence ID" value="ROO23812.1"/>
    <property type="molecule type" value="Genomic_DNA"/>
</dbReference>
<evidence type="ECO:0000256" key="7">
    <source>
        <dbReference type="ARBA" id="ARBA00023002"/>
    </source>
</evidence>
<comment type="similarity">
    <text evidence="2">Belongs to the MsrB Met sulfoxide reductase family.</text>
</comment>
<keyword evidence="12" id="KW-1185">Reference proteome</keyword>
<gene>
    <name evidence="11" type="ORF">SAJA_15085</name>
</gene>
<comment type="catalytic activity">
    <reaction evidence="8">
        <text>L-methionyl-[protein] + [thioredoxin]-disulfide + H2O = L-methionyl-(R)-S-oxide-[protein] + [thioredoxin]-dithiol</text>
        <dbReference type="Rhea" id="RHEA:24164"/>
        <dbReference type="Rhea" id="RHEA-COMP:10698"/>
        <dbReference type="Rhea" id="RHEA-COMP:10700"/>
        <dbReference type="Rhea" id="RHEA-COMP:12313"/>
        <dbReference type="Rhea" id="RHEA-COMP:12314"/>
        <dbReference type="ChEBI" id="CHEBI:15377"/>
        <dbReference type="ChEBI" id="CHEBI:16044"/>
        <dbReference type="ChEBI" id="CHEBI:29950"/>
        <dbReference type="ChEBI" id="CHEBI:45764"/>
        <dbReference type="ChEBI" id="CHEBI:50058"/>
        <dbReference type="EC" id="1.8.4.12"/>
    </reaction>
</comment>
<comment type="cofactor">
    <cofactor evidence="1">
        <name>Zn(2+)</name>
        <dbReference type="ChEBI" id="CHEBI:29105"/>
    </cofactor>
</comment>
<dbReference type="RefSeq" id="WP_123659449.1">
    <property type="nucleotide sequence ID" value="NZ_AYKG01000069.1"/>
</dbReference>
<evidence type="ECO:0000256" key="9">
    <source>
        <dbReference type="ARBA" id="ARBA00075819"/>
    </source>
</evidence>
<dbReference type="OrthoDB" id="9785497at2"/>
<evidence type="ECO:0000256" key="1">
    <source>
        <dbReference type="ARBA" id="ARBA00001947"/>
    </source>
</evidence>
<dbReference type="Pfam" id="PF01641">
    <property type="entry name" value="SelR"/>
    <property type="match status" value="1"/>
</dbReference>
<evidence type="ECO:0000256" key="6">
    <source>
        <dbReference type="ARBA" id="ARBA00022833"/>
    </source>
</evidence>
<evidence type="ECO:0000256" key="8">
    <source>
        <dbReference type="ARBA" id="ARBA00048488"/>
    </source>
</evidence>
<evidence type="ECO:0000256" key="5">
    <source>
        <dbReference type="ARBA" id="ARBA00022723"/>
    </source>
</evidence>
<proteinExistence type="inferred from homology"/>
<dbReference type="GO" id="GO:0005737">
    <property type="term" value="C:cytoplasm"/>
    <property type="evidence" value="ECO:0007669"/>
    <property type="project" value="TreeGrafter"/>
</dbReference>
<evidence type="ECO:0000256" key="2">
    <source>
        <dbReference type="ARBA" id="ARBA00007174"/>
    </source>
</evidence>
<dbReference type="PROSITE" id="PS51318">
    <property type="entry name" value="TAT"/>
    <property type="match status" value="1"/>
</dbReference>
<dbReference type="InterPro" id="IPR006311">
    <property type="entry name" value="TAT_signal"/>
</dbReference>
<dbReference type="GO" id="GO:0033743">
    <property type="term" value="F:peptide-methionine (R)-S-oxide reductase activity"/>
    <property type="evidence" value="ECO:0007669"/>
    <property type="project" value="UniProtKB-EC"/>
</dbReference>
<organism evidence="11 12">
    <name type="scientific">Salinisphaera japonica YTM-1</name>
    <dbReference type="NCBI Taxonomy" id="1209778"/>
    <lineage>
        <taxon>Bacteria</taxon>
        <taxon>Pseudomonadati</taxon>
        <taxon>Pseudomonadota</taxon>
        <taxon>Gammaproteobacteria</taxon>
        <taxon>Salinisphaerales</taxon>
        <taxon>Salinisphaeraceae</taxon>
        <taxon>Salinisphaera</taxon>
    </lineage>
</organism>
<dbReference type="EC" id="1.8.4.12" evidence="3"/>